<dbReference type="AlphaFoldDB" id="A0A0F8G935"/>
<name>A0A0F8G935_METMZ</name>
<evidence type="ECO:0000259" key="1">
    <source>
        <dbReference type="Pfam" id="PF00534"/>
    </source>
</evidence>
<protein>
    <submittedName>
        <fullName evidence="3">Uncharacterized protein</fullName>
    </submittedName>
</protein>
<sequence>MKILMIHDYFPNEAHGIYTHTHHLSKELIKRYEVEQLNVITPVTCVFDGRKSKNSDLPLSNYFYLPQQIKKKIDEIKPDIVHIHGTHPPYSLLPMIIKKEYKTIITLHGIVAIDSKNSIKNRLLLKNYWYGFLEKSAIKKADKLIAVSPAIKNIVEKKGATPSKISVIPNGIDIHEHENGRIIENLNHPSLFFIGRLVKQKGVDVLIKSLVIIKEFIQDVHLYIAGIGPQLKKLNILVKRLNLENNVTFLGHIQGEQKISYYKSIDICVIPSSFESFSFVTLEAMASGKPVVASNVGGIPYLVEEGETGFLFEPGNYHELAKKVIQLLENKELRERMGKLAEEKAELFSWESVTDETIKLYEKTLRG</sequence>
<dbReference type="EMBL" id="JJPL01000119">
    <property type="protein sequence ID" value="KKG61842.1"/>
    <property type="molecule type" value="Genomic_DNA"/>
</dbReference>
<dbReference type="PANTHER" id="PTHR45947:SF3">
    <property type="entry name" value="SULFOQUINOVOSYL TRANSFERASE SQD2"/>
    <property type="match status" value="1"/>
</dbReference>
<evidence type="ECO:0000313" key="6">
    <source>
        <dbReference type="Proteomes" id="UP000033933"/>
    </source>
</evidence>
<evidence type="ECO:0000313" key="8">
    <source>
        <dbReference type="Proteomes" id="UP000034657"/>
    </source>
</evidence>
<organism evidence="3 7">
    <name type="scientific">Methanosarcina mazei</name>
    <name type="common">Methanosarcina frisia</name>
    <dbReference type="NCBI Taxonomy" id="2209"/>
    <lineage>
        <taxon>Archaea</taxon>
        <taxon>Methanobacteriati</taxon>
        <taxon>Methanobacteriota</taxon>
        <taxon>Stenosarchaea group</taxon>
        <taxon>Methanomicrobia</taxon>
        <taxon>Methanosarcinales</taxon>
        <taxon>Methanosarcinaceae</taxon>
        <taxon>Methanosarcina</taxon>
    </lineage>
</organism>
<reference evidence="6 7" key="1">
    <citation type="journal article" date="2015" name="ISME J.">
        <title>Genomic and phenotypic differentiation among Methanosarcina mazei populations from Columbia River sediment.</title>
        <authorList>
            <person name="Youngblut N.D."/>
            <person name="Wirth J.S."/>
            <person name="Henriksen J.R."/>
            <person name="Smith M."/>
            <person name="Simon H."/>
            <person name="Metcalf W.W."/>
            <person name="Whitaker R.J."/>
        </authorList>
    </citation>
    <scope>NUCLEOTIDE SEQUENCE [LARGE SCALE GENOMIC DNA]</scope>
    <source>
        <strain evidence="5 6">1.H.M.0.1</strain>
        <strain evidence="3 7">3.F.T.2.1</strain>
        <strain evidence="4 8">3.H.M.1A.1</strain>
    </source>
</reference>
<dbReference type="Proteomes" id="UP000033933">
    <property type="component" value="Unassembled WGS sequence"/>
</dbReference>
<dbReference type="PANTHER" id="PTHR45947">
    <property type="entry name" value="SULFOQUINOVOSYL TRANSFERASE SQD2"/>
    <property type="match status" value="1"/>
</dbReference>
<dbReference type="CDD" id="cd03801">
    <property type="entry name" value="GT4_PimA-like"/>
    <property type="match status" value="1"/>
</dbReference>
<feature type="domain" description="Glycosyltransferase subfamily 4-like N-terminal" evidence="2">
    <location>
        <begin position="16"/>
        <end position="175"/>
    </location>
</feature>
<feature type="domain" description="Glycosyl transferase family 1" evidence="1">
    <location>
        <begin position="185"/>
        <end position="343"/>
    </location>
</feature>
<evidence type="ECO:0000313" key="7">
    <source>
        <dbReference type="Proteomes" id="UP000034424"/>
    </source>
</evidence>
<gene>
    <name evidence="3" type="ORF">DU67_03915</name>
    <name evidence="4" type="ORF">DU69_07665</name>
    <name evidence="5" type="ORF">DU87_10615</name>
</gene>
<dbReference type="EMBL" id="JJQQ01000001">
    <property type="protein sequence ID" value="KKH70339.1"/>
    <property type="molecule type" value="Genomic_DNA"/>
</dbReference>
<dbReference type="Gene3D" id="3.40.50.2000">
    <property type="entry name" value="Glycogen Phosphorylase B"/>
    <property type="match status" value="2"/>
</dbReference>
<dbReference type="SUPFAM" id="SSF53756">
    <property type="entry name" value="UDP-Glycosyltransferase/glycogen phosphorylase"/>
    <property type="match status" value="1"/>
</dbReference>
<dbReference type="GO" id="GO:0016757">
    <property type="term" value="F:glycosyltransferase activity"/>
    <property type="evidence" value="ECO:0007669"/>
    <property type="project" value="InterPro"/>
</dbReference>
<dbReference type="InterPro" id="IPR050194">
    <property type="entry name" value="Glycosyltransferase_grp1"/>
</dbReference>
<dbReference type="RefSeq" id="WP_052735695.1">
    <property type="nucleotide sequence ID" value="NZ_AP019780.1"/>
</dbReference>
<dbReference type="Pfam" id="PF00534">
    <property type="entry name" value="Glycos_transf_1"/>
    <property type="match status" value="1"/>
</dbReference>
<evidence type="ECO:0000259" key="2">
    <source>
        <dbReference type="Pfam" id="PF13439"/>
    </source>
</evidence>
<dbReference type="Proteomes" id="UP000034657">
    <property type="component" value="Unassembled WGS sequence"/>
</dbReference>
<comment type="caution">
    <text evidence="3">The sequence shown here is derived from an EMBL/GenBank/DDBJ whole genome shotgun (WGS) entry which is preliminary data.</text>
</comment>
<dbReference type="Pfam" id="PF13439">
    <property type="entry name" value="Glyco_transf_4"/>
    <property type="match status" value="1"/>
</dbReference>
<dbReference type="Proteomes" id="UP000034424">
    <property type="component" value="Unassembled WGS sequence"/>
</dbReference>
<proteinExistence type="predicted"/>
<evidence type="ECO:0000313" key="4">
    <source>
        <dbReference type="EMBL" id="KKG89670.1"/>
    </source>
</evidence>
<dbReference type="EMBL" id="JJPT01000114">
    <property type="protein sequence ID" value="KKG89670.1"/>
    <property type="molecule type" value="Genomic_DNA"/>
</dbReference>
<evidence type="ECO:0000313" key="5">
    <source>
        <dbReference type="EMBL" id="KKH70339.1"/>
    </source>
</evidence>
<dbReference type="InterPro" id="IPR001296">
    <property type="entry name" value="Glyco_trans_1"/>
</dbReference>
<dbReference type="PATRIC" id="fig|2209.70.peg.842"/>
<dbReference type="GeneID" id="66136417"/>
<accession>A0A0F8G935</accession>
<evidence type="ECO:0000313" key="3">
    <source>
        <dbReference type="EMBL" id="KKG61842.1"/>
    </source>
</evidence>
<dbReference type="InterPro" id="IPR028098">
    <property type="entry name" value="Glyco_trans_4-like_N"/>
</dbReference>